<keyword evidence="1" id="KW-0812">Transmembrane</keyword>
<feature type="transmembrane region" description="Helical" evidence="1">
    <location>
        <begin position="30"/>
        <end position="53"/>
    </location>
</feature>
<organism evidence="3">
    <name type="scientific">Hexamita inflata</name>
    <dbReference type="NCBI Taxonomy" id="28002"/>
    <lineage>
        <taxon>Eukaryota</taxon>
        <taxon>Metamonada</taxon>
        <taxon>Diplomonadida</taxon>
        <taxon>Hexamitidae</taxon>
        <taxon>Hexamitinae</taxon>
        <taxon>Hexamita</taxon>
    </lineage>
</organism>
<keyword evidence="5" id="KW-1185">Reference proteome</keyword>
<feature type="transmembrane region" description="Helical" evidence="1">
    <location>
        <begin position="94"/>
        <end position="120"/>
    </location>
</feature>
<keyword evidence="1" id="KW-0472">Membrane</keyword>
<gene>
    <name evidence="3" type="ORF">HINF_LOCUS49341</name>
    <name evidence="4" type="ORF">HINF_LOCUS72388</name>
</gene>
<evidence type="ECO:0000313" key="4">
    <source>
        <dbReference type="EMBL" id="CAL6103901.1"/>
    </source>
</evidence>
<feature type="domain" description="Calcineurin-like phosphoesterase" evidence="2">
    <location>
        <begin position="198"/>
        <end position="356"/>
    </location>
</feature>
<feature type="transmembrane region" description="Helical" evidence="1">
    <location>
        <begin position="59"/>
        <end position="82"/>
    </location>
</feature>
<dbReference type="InterPro" id="IPR029052">
    <property type="entry name" value="Metallo-depent_PP-like"/>
</dbReference>
<comment type="caution">
    <text evidence="3">The sequence shown here is derived from an EMBL/GenBank/DDBJ whole genome shotgun (WGS) entry which is preliminary data.</text>
</comment>
<dbReference type="EMBL" id="CATOUU010000943">
    <property type="protein sequence ID" value="CAI9961696.1"/>
    <property type="molecule type" value="Genomic_DNA"/>
</dbReference>
<dbReference type="Pfam" id="PF00149">
    <property type="entry name" value="Metallophos"/>
    <property type="match status" value="1"/>
</dbReference>
<evidence type="ECO:0000259" key="2">
    <source>
        <dbReference type="Pfam" id="PF00149"/>
    </source>
</evidence>
<dbReference type="InterPro" id="IPR004843">
    <property type="entry name" value="Calcineurin-like_PHP"/>
</dbReference>
<protein>
    <submittedName>
        <fullName evidence="3">Alkaline phosphatase</fullName>
    </submittedName>
    <submittedName>
        <fullName evidence="4">Alkaline_phosphatase</fullName>
    </submittedName>
</protein>
<dbReference type="Gene3D" id="3.60.21.10">
    <property type="match status" value="1"/>
</dbReference>
<dbReference type="SUPFAM" id="SSF56300">
    <property type="entry name" value="Metallo-dependent phosphatases"/>
    <property type="match status" value="1"/>
</dbReference>
<reference evidence="3" key="1">
    <citation type="submission" date="2023-06" db="EMBL/GenBank/DDBJ databases">
        <authorList>
            <person name="Kurt Z."/>
        </authorList>
    </citation>
    <scope>NUCLEOTIDE SEQUENCE</scope>
</reference>
<keyword evidence="1" id="KW-1133">Transmembrane helix</keyword>
<evidence type="ECO:0000256" key="1">
    <source>
        <dbReference type="SAM" id="Phobius"/>
    </source>
</evidence>
<dbReference type="EMBL" id="CAXDID020000573">
    <property type="protein sequence ID" value="CAL6103901.1"/>
    <property type="molecule type" value="Genomic_DNA"/>
</dbReference>
<dbReference type="GO" id="GO:0016787">
    <property type="term" value="F:hydrolase activity"/>
    <property type="evidence" value="ECO:0007669"/>
    <property type="project" value="InterPro"/>
</dbReference>
<sequence>MMTTTTYDAEQCQTMQKASQNKQKQEKFTVMTNIFALCATLAIDVPIIVYASVMCALQGMFILNGILGAASFLFTIILRLVEICQRKSFKTSKLLLVSTILQVVLLLFSIAVGINSIVFYGSKLSYGPLAFIHEDKTRIHWGSNSKSNTVLNSANLDYSDETLSRYHSVVVDNNQDFSYQIMAKSKKYDYSLPPDINKFVVLTDIHSNNRYLSNMATDYDFCVLCGDYSNSGKYGEFQQSFAGMPQKPILAVVGNHDFHGDYQHFSQRPVNFYQKVRDLGFFYLWVQEGDDAAAFQFLNDNAHLAANDKHTFIVVHRPIYSTGEFGAEKNISQQMEQFIDVHPELKIRAIFSGHDHLFSAFKRNQQLFFVAGAGGGKIDPMTNKNFAKNRQWPKKELHGPLPVLNDACYGYEHHLDSWMQFTRTEVNFYAEKIVYQVRDLTNDNIIASYEQQV</sequence>
<evidence type="ECO:0000313" key="3">
    <source>
        <dbReference type="EMBL" id="CAI9961696.1"/>
    </source>
</evidence>
<reference evidence="4 5" key="2">
    <citation type="submission" date="2024-07" db="EMBL/GenBank/DDBJ databases">
        <authorList>
            <person name="Akdeniz Z."/>
        </authorList>
    </citation>
    <scope>NUCLEOTIDE SEQUENCE [LARGE SCALE GENOMIC DNA]</scope>
</reference>
<accession>A0AA86QLF1</accession>
<evidence type="ECO:0000313" key="5">
    <source>
        <dbReference type="Proteomes" id="UP001642409"/>
    </source>
</evidence>
<dbReference type="Proteomes" id="UP001642409">
    <property type="component" value="Unassembled WGS sequence"/>
</dbReference>
<dbReference type="AlphaFoldDB" id="A0AA86QLF1"/>
<proteinExistence type="predicted"/>
<name>A0AA86QLF1_9EUKA</name>